<dbReference type="Proteomes" id="UP000198280">
    <property type="component" value="Unassembled WGS sequence"/>
</dbReference>
<proteinExistence type="inferred from homology"/>
<dbReference type="PRINTS" id="PR00081">
    <property type="entry name" value="GDHRDH"/>
</dbReference>
<dbReference type="RefSeq" id="WP_089223079.1">
    <property type="nucleotide sequence ID" value="NZ_FZOF01000003.1"/>
</dbReference>
<evidence type="ECO:0000256" key="1">
    <source>
        <dbReference type="ARBA" id="ARBA00006484"/>
    </source>
</evidence>
<dbReference type="FunFam" id="3.40.50.720:FF:000084">
    <property type="entry name" value="Short-chain dehydrogenase reductase"/>
    <property type="match status" value="1"/>
</dbReference>
<protein>
    <submittedName>
        <fullName evidence="5">NAD(P)-dependent dehydrogenase, short-chain alcohol dehydrogenase family</fullName>
    </submittedName>
</protein>
<gene>
    <name evidence="5" type="ORF">SAMN05216252_103422</name>
</gene>
<dbReference type="InterPro" id="IPR057326">
    <property type="entry name" value="KR_dom"/>
</dbReference>
<dbReference type="Pfam" id="PF13561">
    <property type="entry name" value="adh_short_C2"/>
    <property type="match status" value="1"/>
</dbReference>
<dbReference type="EMBL" id="FZOF01000003">
    <property type="protein sequence ID" value="SNS16370.1"/>
    <property type="molecule type" value="Genomic_DNA"/>
</dbReference>
<dbReference type="OrthoDB" id="7064009at2"/>
<reference evidence="5 6" key="1">
    <citation type="submission" date="2017-06" db="EMBL/GenBank/DDBJ databases">
        <authorList>
            <person name="Kim H.J."/>
            <person name="Triplett B.A."/>
        </authorList>
    </citation>
    <scope>NUCLEOTIDE SEQUENCE [LARGE SCALE GENOMIC DNA]</scope>
    <source>
        <strain evidence="5 6">CGMCC 4.1858</strain>
    </source>
</reference>
<dbReference type="InterPro" id="IPR036291">
    <property type="entry name" value="NAD(P)-bd_dom_sf"/>
</dbReference>
<dbReference type="AlphaFoldDB" id="A0A239C8D3"/>
<keyword evidence="2" id="KW-0560">Oxidoreductase</keyword>
<feature type="domain" description="Ketoreductase" evidence="4">
    <location>
        <begin position="9"/>
        <end position="189"/>
    </location>
</feature>
<dbReference type="SUPFAM" id="SSF51735">
    <property type="entry name" value="NAD(P)-binding Rossmann-fold domains"/>
    <property type="match status" value="1"/>
</dbReference>
<name>A0A239C8D3_9ACTN</name>
<keyword evidence="3" id="KW-0520">NAD</keyword>
<evidence type="ECO:0000256" key="3">
    <source>
        <dbReference type="ARBA" id="ARBA00023027"/>
    </source>
</evidence>
<dbReference type="InterPro" id="IPR002347">
    <property type="entry name" value="SDR_fam"/>
</dbReference>
<dbReference type="SMART" id="SM00822">
    <property type="entry name" value="PKS_KR"/>
    <property type="match status" value="1"/>
</dbReference>
<accession>A0A239C8D3</accession>
<dbReference type="PANTHER" id="PTHR24321">
    <property type="entry name" value="DEHYDROGENASES, SHORT CHAIN"/>
    <property type="match status" value="1"/>
</dbReference>
<sequence length="254" mass="25812">MATGRLDGKVALITGGESGIGLATARLFVAEGAQVHLLGLDDSALRAAAAEFGAERCSAAVTDVTDAAAVAAAVGAGHARFGRLDVVFSNAGISGEVAAVEDYPEEVFRRVLEVHVVGAFLLLKYTLPHLGPGASVIVNSSVAGLTADPGISGYAAAKHAQVGLMRVAARECAARGIRVNTIHPGPTDTPFMRRIETAATGQPSQHAARAFDAMIPLGRHAAPEEIARTVLHLAGDDASFTTGATVAVDGGMSV</sequence>
<dbReference type="GO" id="GO:0016491">
    <property type="term" value="F:oxidoreductase activity"/>
    <property type="evidence" value="ECO:0007669"/>
    <property type="project" value="UniProtKB-KW"/>
</dbReference>
<evidence type="ECO:0000313" key="6">
    <source>
        <dbReference type="Proteomes" id="UP000198280"/>
    </source>
</evidence>
<comment type="similarity">
    <text evidence="1">Belongs to the short-chain dehydrogenases/reductases (SDR) family.</text>
</comment>
<evidence type="ECO:0000259" key="4">
    <source>
        <dbReference type="SMART" id="SM00822"/>
    </source>
</evidence>
<dbReference type="Gene3D" id="3.40.50.720">
    <property type="entry name" value="NAD(P)-binding Rossmann-like Domain"/>
    <property type="match status" value="1"/>
</dbReference>
<dbReference type="CDD" id="cd05233">
    <property type="entry name" value="SDR_c"/>
    <property type="match status" value="1"/>
</dbReference>
<evidence type="ECO:0000256" key="2">
    <source>
        <dbReference type="ARBA" id="ARBA00023002"/>
    </source>
</evidence>
<keyword evidence="6" id="KW-1185">Reference proteome</keyword>
<evidence type="ECO:0000313" key="5">
    <source>
        <dbReference type="EMBL" id="SNS16370.1"/>
    </source>
</evidence>
<organism evidence="5 6">
    <name type="scientific">Actinacidiphila glaucinigra</name>
    <dbReference type="NCBI Taxonomy" id="235986"/>
    <lineage>
        <taxon>Bacteria</taxon>
        <taxon>Bacillati</taxon>
        <taxon>Actinomycetota</taxon>
        <taxon>Actinomycetes</taxon>
        <taxon>Kitasatosporales</taxon>
        <taxon>Streptomycetaceae</taxon>
        <taxon>Actinacidiphila</taxon>
    </lineage>
</organism>
<dbReference type="PANTHER" id="PTHR24321:SF8">
    <property type="entry name" value="ESTRADIOL 17-BETA-DEHYDROGENASE 8-RELATED"/>
    <property type="match status" value="1"/>
</dbReference>